<keyword evidence="4" id="KW-1185">Reference proteome</keyword>
<dbReference type="InterPro" id="IPR028098">
    <property type="entry name" value="Glyco_trans_4-like_N"/>
</dbReference>
<dbReference type="Pfam" id="PF13439">
    <property type="entry name" value="Glyco_transf_4"/>
    <property type="match status" value="1"/>
</dbReference>
<dbReference type="Gene3D" id="3.40.50.2000">
    <property type="entry name" value="Glycogen Phosphorylase B"/>
    <property type="match status" value="2"/>
</dbReference>
<dbReference type="RefSeq" id="WP_169524485.1">
    <property type="nucleotide sequence ID" value="NZ_JAAMPT010000208.1"/>
</dbReference>
<proteinExistence type="predicted"/>
<dbReference type="SUPFAM" id="SSF53756">
    <property type="entry name" value="UDP-Glycosyltransferase/glycogen phosphorylase"/>
    <property type="match status" value="1"/>
</dbReference>
<dbReference type="EMBL" id="JAAMPT010000208">
    <property type="protein sequence ID" value="NMH25791.1"/>
    <property type="molecule type" value="Genomic_DNA"/>
</dbReference>
<evidence type="ECO:0000313" key="4">
    <source>
        <dbReference type="Proteomes" id="UP000767947"/>
    </source>
</evidence>
<feature type="domain" description="Glycosyltransferase subfamily 4-like N-terminal" evidence="2">
    <location>
        <begin position="17"/>
        <end position="179"/>
    </location>
</feature>
<dbReference type="CDD" id="cd03801">
    <property type="entry name" value="GT4_PimA-like"/>
    <property type="match status" value="1"/>
</dbReference>
<name>A0ABX1QU34_9FLAO</name>
<reference evidence="3 4" key="1">
    <citation type="submission" date="2020-02" db="EMBL/GenBank/DDBJ databases">
        <title>Flavobacterium sp. genome.</title>
        <authorList>
            <person name="Jung H.S."/>
            <person name="Baek J.H."/>
            <person name="Jeon C.O."/>
        </authorList>
    </citation>
    <scope>NUCLEOTIDE SEQUENCE [LARGE SCALE GENOMIC DNA]</scope>
    <source>
        <strain evidence="3 4">SE-s27</strain>
    </source>
</reference>
<dbReference type="Pfam" id="PF00534">
    <property type="entry name" value="Glycos_transf_1"/>
    <property type="match status" value="1"/>
</dbReference>
<dbReference type="PANTHER" id="PTHR12526">
    <property type="entry name" value="GLYCOSYLTRANSFERASE"/>
    <property type="match status" value="1"/>
</dbReference>
<evidence type="ECO:0000259" key="1">
    <source>
        <dbReference type="Pfam" id="PF00534"/>
    </source>
</evidence>
<comment type="caution">
    <text evidence="3">The sequence shown here is derived from an EMBL/GenBank/DDBJ whole genome shotgun (WGS) entry which is preliminary data.</text>
</comment>
<evidence type="ECO:0000259" key="2">
    <source>
        <dbReference type="Pfam" id="PF13439"/>
    </source>
</evidence>
<protein>
    <submittedName>
        <fullName evidence="3">Glycosyltransferase family 4 protein</fullName>
    </submittedName>
</protein>
<gene>
    <name evidence="3" type="ORF">G6042_11000</name>
</gene>
<organism evidence="3 4">
    <name type="scientific">Flavobacterium solisilvae</name>
    <dbReference type="NCBI Taxonomy" id="1852019"/>
    <lineage>
        <taxon>Bacteria</taxon>
        <taxon>Pseudomonadati</taxon>
        <taxon>Bacteroidota</taxon>
        <taxon>Flavobacteriia</taxon>
        <taxon>Flavobacteriales</taxon>
        <taxon>Flavobacteriaceae</taxon>
        <taxon>Flavobacterium</taxon>
    </lineage>
</organism>
<dbReference type="Proteomes" id="UP000767947">
    <property type="component" value="Unassembled WGS sequence"/>
</dbReference>
<feature type="domain" description="Glycosyl transferase family 1" evidence="1">
    <location>
        <begin position="201"/>
        <end position="362"/>
    </location>
</feature>
<evidence type="ECO:0000313" key="3">
    <source>
        <dbReference type="EMBL" id="NMH25791.1"/>
    </source>
</evidence>
<accession>A0ABX1QU34</accession>
<dbReference type="PANTHER" id="PTHR12526:SF627">
    <property type="entry name" value="D-RHAMNOSYLTRANSFERASE WBPZ"/>
    <property type="match status" value="1"/>
</dbReference>
<sequence>MKNILFIHQSAELYGSDKTLLLLLKYLDKAKFYPVVILPNDGPLKNELEKVNIEVHIAPVLKLYRKMFSPKNLITFFLDIKKGVNISNELHKKYHFDIVYSNTLAVLLGLFFVRKTKIKHIWHVHEIIESPSVFKKAFMKILSLKTTSLIIYNSIATKVFWEANSKISKKGVVVWNGIENNDLSMSNEEISKLREQLFNATQNEIIIGLVGRISRWKGQQILLDSFEELSKNNKNIKLVYVGSPPPNQEVFLQHLKEQIKEKQLTDKVTILPFRNDIITIWRCIDIAVVPSTEPEPFGLVAIEAMFAKKPVIGSNHGGLTEIVVNNETGFLVEPNNQKQLSEALQELIKNQELSEQFGNAGLQRAKSEFSVDKYVSSIENLFDKILK</sequence>
<dbReference type="InterPro" id="IPR001296">
    <property type="entry name" value="Glyco_trans_1"/>
</dbReference>